<dbReference type="Gene3D" id="1.20.1600.10">
    <property type="entry name" value="Outer membrane efflux proteins (OEP)"/>
    <property type="match status" value="1"/>
</dbReference>
<gene>
    <name evidence="8" type="ORF">EKM59_00115</name>
</gene>
<dbReference type="PANTHER" id="PTHR30026">
    <property type="entry name" value="OUTER MEMBRANE PROTEIN TOLC"/>
    <property type="match status" value="1"/>
</dbReference>
<keyword evidence="7" id="KW-0998">Cell outer membrane</keyword>
<evidence type="ECO:0000256" key="2">
    <source>
        <dbReference type="ARBA" id="ARBA00007613"/>
    </source>
</evidence>
<evidence type="ECO:0000256" key="3">
    <source>
        <dbReference type="ARBA" id="ARBA00022448"/>
    </source>
</evidence>
<evidence type="ECO:0000313" key="8">
    <source>
        <dbReference type="EMBL" id="RUQ91604.1"/>
    </source>
</evidence>
<organism evidence="8 9">
    <name type="scientific">Legionella septentrionalis</name>
    <dbReference type="NCBI Taxonomy" id="2498109"/>
    <lineage>
        <taxon>Bacteria</taxon>
        <taxon>Pseudomonadati</taxon>
        <taxon>Pseudomonadota</taxon>
        <taxon>Gammaproteobacteria</taxon>
        <taxon>Legionellales</taxon>
        <taxon>Legionellaceae</taxon>
        <taxon>Legionella</taxon>
    </lineage>
</organism>
<evidence type="ECO:0000256" key="4">
    <source>
        <dbReference type="ARBA" id="ARBA00022452"/>
    </source>
</evidence>
<dbReference type="InterPro" id="IPR003423">
    <property type="entry name" value="OMP_efflux"/>
</dbReference>
<evidence type="ECO:0000256" key="5">
    <source>
        <dbReference type="ARBA" id="ARBA00022692"/>
    </source>
</evidence>
<keyword evidence="5" id="KW-0812">Transmembrane</keyword>
<dbReference type="GO" id="GO:0015288">
    <property type="term" value="F:porin activity"/>
    <property type="evidence" value="ECO:0007669"/>
    <property type="project" value="TreeGrafter"/>
</dbReference>
<dbReference type="GO" id="GO:0009279">
    <property type="term" value="C:cell outer membrane"/>
    <property type="evidence" value="ECO:0007669"/>
    <property type="project" value="UniProtKB-SubCell"/>
</dbReference>
<evidence type="ECO:0008006" key="10">
    <source>
        <dbReference type="Google" id="ProtNLM"/>
    </source>
</evidence>
<dbReference type="PANTHER" id="PTHR30026:SF20">
    <property type="entry name" value="OUTER MEMBRANE PROTEIN TOLC"/>
    <property type="match status" value="1"/>
</dbReference>
<keyword evidence="3" id="KW-0813">Transport</keyword>
<name>A0A3S0X258_9GAMM</name>
<reference evidence="8 9" key="1">
    <citation type="submission" date="2018-12" db="EMBL/GenBank/DDBJ databases">
        <title>Legionella sp,whole genome shotgun sequence.</title>
        <authorList>
            <person name="Wu H."/>
        </authorList>
    </citation>
    <scope>NUCLEOTIDE SEQUENCE [LARGE SCALE GENOMIC DNA]</scope>
    <source>
        <strain evidence="9">km714</strain>
    </source>
</reference>
<keyword evidence="4" id="KW-1134">Transmembrane beta strand</keyword>
<evidence type="ECO:0000313" key="9">
    <source>
        <dbReference type="Proteomes" id="UP000288012"/>
    </source>
</evidence>
<protein>
    <recommendedName>
        <fullName evidence="10">Outer membrane protein TolC</fullName>
    </recommendedName>
</protein>
<comment type="similarity">
    <text evidence="2">Belongs to the outer membrane factor (OMF) (TC 1.B.17) family.</text>
</comment>
<dbReference type="GO" id="GO:0015562">
    <property type="term" value="F:efflux transmembrane transporter activity"/>
    <property type="evidence" value="ECO:0007669"/>
    <property type="project" value="InterPro"/>
</dbReference>
<dbReference type="Proteomes" id="UP000288012">
    <property type="component" value="Unassembled WGS sequence"/>
</dbReference>
<keyword evidence="9" id="KW-1185">Reference proteome</keyword>
<accession>A0A3S0X258</accession>
<comment type="subcellular location">
    <subcellularLocation>
        <location evidence="1">Cell outer membrane</location>
    </subcellularLocation>
</comment>
<proteinExistence type="inferred from homology"/>
<evidence type="ECO:0000256" key="1">
    <source>
        <dbReference type="ARBA" id="ARBA00004442"/>
    </source>
</evidence>
<dbReference type="SUPFAM" id="SSF56954">
    <property type="entry name" value="Outer membrane efflux proteins (OEP)"/>
    <property type="match status" value="1"/>
</dbReference>
<evidence type="ECO:0000256" key="7">
    <source>
        <dbReference type="ARBA" id="ARBA00023237"/>
    </source>
</evidence>
<dbReference type="Pfam" id="PF02321">
    <property type="entry name" value="OEP"/>
    <property type="match status" value="2"/>
</dbReference>
<keyword evidence="6" id="KW-0472">Membrane</keyword>
<dbReference type="InterPro" id="IPR010130">
    <property type="entry name" value="T1SS_OMP_TolC"/>
</dbReference>
<dbReference type="NCBIfam" id="TIGR01844">
    <property type="entry name" value="type_I_sec_TolC"/>
    <property type="match status" value="1"/>
</dbReference>
<sequence length="487" mass="54136">MLSKLVNKFSTPTLDRLLTKSIVQNHAKTKGWFFLLLAFTGPVKATDLMDVYRHALENDPTFKSAYSTFMANSEVLPQAQAALLPQLGANAQSSRNVIRVRAGGFSTEQTYNSNQWQLTASQAIFNYQSWALVQQAKASVKAAHATFNDAAQDLILRTARAYFEVLFARDTLNFAEAKLRANKRQLEQAQQRFNVGLDAITSVYEAQAAYDQSVAEVIAARNNQINQNENLSKLTNHVYEYLVPLRNSEIPLIKPEPNDANEWVSAGLKQNYKLLAAKFSMQASRENIKAQTAGNWPTFALQGNTGKTHNSGGASNFFVPSSQASSNVAIAMNFPFYQGGLVESQTRQAQYNFQASSERMEMAYRDVVTNSQIAFNTINEGISKVKADRQTVISQQNSLESTEAQFQVGTRTMVDVVNAQQRLFEAQEQLASDQYRLINAILNLKYLAGSLNVSDLEEVNSWLATTRIDALAPAKKSCATKCRKKQS</sequence>
<dbReference type="EMBL" id="RZGR01000001">
    <property type="protein sequence ID" value="RUQ91604.1"/>
    <property type="molecule type" value="Genomic_DNA"/>
</dbReference>
<dbReference type="GO" id="GO:1990281">
    <property type="term" value="C:efflux pump complex"/>
    <property type="evidence" value="ECO:0007669"/>
    <property type="project" value="TreeGrafter"/>
</dbReference>
<dbReference type="InterPro" id="IPR051906">
    <property type="entry name" value="TolC-like"/>
</dbReference>
<evidence type="ECO:0000256" key="6">
    <source>
        <dbReference type="ARBA" id="ARBA00023136"/>
    </source>
</evidence>
<comment type="caution">
    <text evidence="8">The sequence shown here is derived from an EMBL/GenBank/DDBJ whole genome shotgun (WGS) entry which is preliminary data.</text>
</comment>
<dbReference type="AlphaFoldDB" id="A0A3S0X258"/>
<dbReference type="OrthoDB" id="9813458at2"/>